<reference evidence="3" key="1">
    <citation type="journal article" date="2023" name="Int. J. Syst. Evol. Microbiol.">
        <title>Claveliimonas bilis gen. nov., sp. nov., deoxycholic acid-producing bacteria isolated from human faeces, and reclassification of Sellimonas monacensis Zenner et al. 2021 as Claveliimonas monacensis comb. nov.</title>
        <authorList>
            <person name="Hisatomi A."/>
            <person name="Kastawa N.W.E.P.G."/>
            <person name="Song I."/>
            <person name="Ohkuma M."/>
            <person name="Fukiya S."/>
            <person name="Sakamoto M."/>
        </authorList>
    </citation>
    <scope>NUCLEOTIDE SEQUENCE [LARGE SCALE GENOMIC DNA]</scope>
    <source>
        <strain evidence="3">12BBH14</strain>
    </source>
</reference>
<accession>A0ABM8IDB1</accession>
<keyword evidence="3" id="KW-1185">Reference proteome</keyword>
<dbReference type="EMBL" id="AP027742">
    <property type="protein sequence ID" value="BDZ78331.1"/>
    <property type="molecule type" value="Genomic_DNA"/>
</dbReference>
<protein>
    <submittedName>
        <fullName evidence="2">Uncharacterized protein</fullName>
    </submittedName>
</protein>
<dbReference type="InterPro" id="IPR046313">
    <property type="entry name" value="DUF6465"/>
</dbReference>
<feature type="region of interest" description="Disordered" evidence="1">
    <location>
        <begin position="1"/>
        <end position="21"/>
    </location>
</feature>
<organism evidence="2 3">
    <name type="scientific">Claveliimonas bilis</name>
    <dbReference type="NCBI Taxonomy" id="3028070"/>
    <lineage>
        <taxon>Bacteria</taxon>
        <taxon>Bacillati</taxon>
        <taxon>Bacillota</taxon>
        <taxon>Clostridia</taxon>
        <taxon>Lachnospirales</taxon>
        <taxon>Lachnospiraceae</taxon>
        <taxon>Claveliimonas</taxon>
    </lineage>
</organism>
<gene>
    <name evidence="2" type="ORF">Lac1_25140</name>
</gene>
<evidence type="ECO:0000313" key="3">
    <source>
        <dbReference type="Proteomes" id="UP001305815"/>
    </source>
</evidence>
<proteinExistence type="predicted"/>
<dbReference type="Proteomes" id="UP001305815">
    <property type="component" value="Chromosome"/>
</dbReference>
<feature type="compositionally biased region" description="Polar residues" evidence="1">
    <location>
        <begin position="12"/>
        <end position="21"/>
    </location>
</feature>
<evidence type="ECO:0000313" key="2">
    <source>
        <dbReference type="EMBL" id="BDZ78331.1"/>
    </source>
</evidence>
<sequence length="108" mass="12023">MEKKNMPGASQAPKSLATTKDTTMAIETRAGVLKDAESEIPKFKANVYLQYLGKEFSTKEILVKAKNTWMKESGKGPEDIKSINIYVKPEEFAAYYVINDDATGKIDL</sequence>
<dbReference type="RefSeq" id="WP_230105342.1">
    <property type="nucleotide sequence ID" value="NZ_AP024845.1"/>
</dbReference>
<dbReference type="Pfam" id="PF20069">
    <property type="entry name" value="DUF6465"/>
    <property type="match status" value="1"/>
</dbReference>
<evidence type="ECO:0000256" key="1">
    <source>
        <dbReference type="SAM" id="MobiDB-lite"/>
    </source>
</evidence>
<name>A0ABM8IDB1_9FIRM</name>